<feature type="region of interest" description="Disordered" evidence="1">
    <location>
        <begin position="1"/>
        <end position="24"/>
    </location>
</feature>
<organism evidence="2">
    <name type="scientific">bioreactor metagenome</name>
    <dbReference type="NCBI Taxonomy" id="1076179"/>
    <lineage>
        <taxon>unclassified sequences</taxon>
        <taxon>metagenomes</taxon>
        <taxon>ecological metagenomes</taxon>
    </lineage>
</organism>
<accession>A0A645B3L5</accession>
<sequence length="81" mass="9345">MGKARDAKIERSEQIGPDQNARQQFPQDRRHIDFLCQLAAETGGKNDQTELNGQKCDLTADGQFFRHYMLSFGLKLDFLKR</sequence>
<gene>
    <name evidence="2" type="ORF">SDC9_106512</name>
</gene>
<evidence type="ECO:0000313" key="2">
    <source>
        <dbReference type="EMBL" id="MPM59666.1"/>
    </source>
</evidence>
<dbReference type="EMBL" id="VSSQ01017399">
    <property type="protein sequence ID" value="MPM59666.1"/>
    <property type="molecule type" value="Genomic_DNA"/>
</dbReference>
<reference evidence="2" key="1">
    <citation type="submission" date="2019-08" db="EMBL/GenBank/DDBJ databases">
        <authorList>
            <person name="Kucharzyk K."/>
            <person name="Murdoch R.W."/>
            <person name="Higgins S."/>
            <person name="Loffler F."/>
        </authorList>
    </citation>
    <scope>NUCLEOTIDE SEQUENCE</scope>
</reference>
<dbReference type="AlphaFoldDB" id="A0A645B3L5"/>
<comment type="caution">
    <text evidence="2">The sequence shown here is derived from an EMBL/GenBank/DDBJ whole genome shotgun (WGS) entry which is preliminary data.</text>
</comment>
<name>A0A645B3L5_9ZZZZ</name>
<protein>
    <submittedName>
        <fullName evidence="2">Uncharacterized protein</fullName>
    </submittedName>
</protein>
<feature type="compositionally biased region" description="Basic and acidic residues" evidence="1">
    <location>
        <begin position="1"/>
        <end position="13"/>
    </location>
</feature>
<proteinExistence type="predicted"/>
<evidence type="ECO:0000256" key="1">
    <source>
        <dbReference type="SAM" id="MobiDB-lite"/>
    </source>
</evidence>